<reference evidence="4 5" key="1">
    <citation type="journal article" date="2018" name="Int. J. Syst. Evol. Microbiol.">
        <title>Methylomusa anaerophila gen. nov., sp. nov., an anaerobic methanol-utilizing bacterium isolated from a microbial fuel cell.</title>
        <authorList>
            <person name="Amano N."/>
            <person name="Yamamuro A."/>
            <person name="Miyahara M."/>
            <person name="Kouzuma A."/>
            <person name="Abe T."/>
            <person name="Watanabe K."/>
        </authorList>
    </citation>
    <scope>NUCLEOTIDE SEQUENCE [LARGE SCALE GENOMIC DNA]</scope>
    <source>
        <strain evidence="4 5">MMFC1</strain>
    </source>
</reference>
<feature type="domain" description="HTH tetR-type" evidence="3">
    <location>
        <begin position="1"/>
        <end position="58"/>
    </location>
</feature>
<dbReference type="Gene3D" id="1.10.357.10">
    <property type="entry name" value="Tetracycline Repressor, domain 2"/>
    <property type="match status" value="1"/>
</dbReference>
<dbReference type="OrthoDB" id="9812134at2"/>
<dbReference type="PRINTS" id="PR00455">
    <property type="entry name" value="HTHTETR"/>
</dbReference>
<evidence type="ECO:0000259" key="3">
    <source>
        <dbReference type="PROSITE" id="PS50977"/>
    </source>
</evidence>
<dbReference type="SUPFAM" id="SSF46689">
    <property type="entry name" value="Homeodomain-like"/>
    <property type="match status" value="1"/>
</dbReference>
<dbReference type="EMBL" id="AP018449">
    <property type="protein sequence ID" value="BBB90666.1"/>
    <property type="molecule type" value="Genomic_DNA"/>
</dbReference>
<dbReference type="Pfam" id="PF00440">
    <property type="entry name" value="TetR_N"/>
    <property type="match status" value="1"/>
</dbReference>
<evidence type="ECO:0000256" key="2">
    <source>
        <dbReference type="PROSITE-ProRule" id="PRU00335"/>
    </source>
</evidence>
<evidence type="ECO:0000313" key="4">
    <source>
        <dbReference type="EMBL" id="BBB90666.1"/>
    </source>
</evidence>
<dbReference type="InterPro" id="IPR036271">
    <property type="entry name" value="Tet_transcr_reg_TetR-rel_C_sf"/>
</dbReference>
<sequence length="187" mass="21563">MRNRILMAAFEEMNVRGVKFTMSDLAKRLNVSKTSLYEHFSSKSELVQNILITVIQDIQEQEEAIYNNSELTFAEKIPTLLKVAPTVFGPINNYRLQDDLQLYYPKEFRIVEKFKEERQERFLFLIVQGIENNAIRPINTKVLRQLIVSTTNDLFSYHFLSASNMTAPDALAAMSDIIVNGLLPRKA</sequence>
<gene>
    <name evidence="4" type="ORF">MAMMFC1_01327</name>
</gene>
<dbReference type="PROSITE" id="PS50977">
    <property type="entry name" value="HTH_TETR_2"/>
    <property type="match status" value="1"/>
</dbReference>
<evidence type="ECO:0000256" key="1">
    <source>
        <dbReference type="ARBA" id="ARBA00023125"/>
    </source>
</evidence>
<feature type="DNA-binding region" description="H-T-H motif" evidence="2">
    <location>
        <begin position="21"/>
        <end position="40"/>
    </location>
</feature>
<protein>
    <submittedName>
        <fullName evidence="4">Division inhibitor protein</fullName>
    </submittedName>
</protein>
<dbReference type="InterPro" id="IPR023772">
    <property type="entry name" value="DNA-bd_HTH_TetR-type_CS"/>
</dbReference>
<accession>A0A348AHW8</accession>
<dbReference type="SUPFAM" id="SSF48498">
    <property type="entry name" value="Tetracyclin repressor-like, C-terminal domain"/>
    <property type="match status" value="1"/>
</dbReference>
<evidence type="ECO:0000313" key="5">
    <source>
        <dbReference type="Proteomes" id="UP000276437"/>
    </source>
</evidence>
<dbReference type="InterPro" id="IPR009057">
    <property type="entry name" value="Homeodomain-like_sf"/>
</dbReference>
<dbReference type="KEGG" id="mana:MAMMFC1_01327"/>
<keyword evidence="1 2" id="KW-0238">DNA-binding</keyword>
<proteinExistence type="predicted"/>
<dbReference type="Proteomes" id="UP000276437">
    <property type="component" value="Chromosome"/>
</dbReference>
<dbReference type="PROSITE" id="PS01081">
    <property type="entry name" value="HTH_TETR_1"/>
    <property type="match status" value="1"/>
</dbReference>
<name>A0A348AHW8_9FIRM</name>
<keyword evidence="5" id="KW-1185">Reference proteome</keyword>
<dbReference type="InterPro" id="IPR001647">
    <property type="entry name" value="HTH_TetR"/>
</dbReference>
<dbReference type="AlphaFoldDB" id="A0A348AHW8"/>
<organism evidence="4 5">
    <name type="scientific">Methylomusa anaerophila</name>
    <dbReference type="NCBI Taxonomy" id="1930071"/>
    <lineage>
        <taxon>Bacteria</taxon>
        <taxon>Bacillati</taxon>
        <taxon>Bacillota</taxon>
        <taxon>Negativicutes</taxon>
        <taxon>Selenomonadales</taxon>
        <taxon>Sporomusaceae</taxon>
        <taxon>Methylomusa</taxon>
    </lineage>
</organism>
<dbReference type="GO" id="GO:0003677">
    <property type="term" value="F:DNA binding"/>
    <property type="evidence" value="ECO:0007669"/>
    <property type="project" value="UniProtKB-UniRule"/>
</dbReference>